<evidence type="ECO:0000313" key="2">
    <source>
        <dbReference type="Proteomes" id="UP000327085"/>
    </source>
</evidence>
<proteinExistence type="predicted"/>
<feature type="non-terminal residue" evidence="1">
    <location>
        <position position="1"/>
    </location>
</feature>
<sequence length="62" mass="7346">VEQENQAYYKSSYADIRCSTHYFMEKQAQDVYTIAKFKQFQDELTGKMYCEVVDIKEDGAFL</sequence>
<dbReference type="Proteomes" id="UP000327085">
    <property type="component" value="Unassembled WGS sequence"/>
</dbReference>
<dbReference type="InParanoid" id="A0A5E4GKK5"/>
<dbReference type="AlphaFoldDB" id="A0A5E4GKK5"/>
<evidence type="ECO:0000313" key="1">
    <source>
        <dbReference type="EMBL" id="VVA40334.1"/>
    </source>
</evidence>
<dbReference type="EMBL" id="CABIKO010000960">
    <property type="protein sequence ID" value="VVA40334.1"/>
    <property type="molecule type" value="Genomic_DNA"/>
</dbReference>
<organism evidence="1 2">
    <name type="scientific">Prunus dulcis</name>
    <name type="common">Almond</name>
    <name type="synonym">Amygdalus dulcis</name>
    <dbReference type="NCBI Taxonomy" id="3755"/>
    <lineage>
        <taxon>Eukaryota</taxon>
        <taxon>Viridiplantae</taxon>
        <taxon>Streptophyta</taxon>
        <taxon>Embryophyta</taxon>
        <taxon>Tracheophyta</taxon>
        <taxon>Spermatophyta</taxon>
        <taxon>Magnoliopsida</taxon>
        <taxon>eudicotyledons</taxon>
        <taxon>Gunneridae</taxon>
        <taxon>Pentapetalae</taxon>
        <taxon>rosids</taxon>
        <taxon>fabids</taxon>
        <taxon>Rosales</taxon>
        <taxon>Rosaceae</taxon>
        <taxon>Amygdaloideae</taxon>
        <taxon>Amygdaleae</taxon>
        <taxon>Prunus</taxon>
    </lineage>
</organism>
<protein>
    <submittedName>
        <fullName evidence="1">PREDICTED: FAR1-RELATED SEQUENCE</fullName>
    </submittedName>
</protein>
<accession>A0A5E4GKK5</accession>
<name>A0A5E4GKK5_PRUDU</name>
<dbReference type="Gramene" id="VVA40334">
    <property type="protein sequence ID" value="VVA40334"/>
    <property type="gene ID" value="Prudul26B016111"/>
</dbReference>
<reference evidence="2" key="1">
    <citation type="journal article" date="2020" name="Plant J.">
        <title>Transposons played a major role in the diversification between the closely related almond and peach genomes: results from the almond genome sequence.</title>
        <authorList>
            <person name="Alioto T."/>
            <person name="Alexiou K.G."/>
            <person name="Bardil A."/>
            <person name="Barteri F."/>
            <person name="Castanera R."/>
            <person name="Cruz F."/>
            <person name="Dhingra A."/>
            <person name="Duval H."/>
            <person name="Fernandez I Marti A."/>
            <person name="Frias L."/>
            <person name="Galan B."/>
            <person name="Garcia J.L."/>
            <person name="Howad W."/>
            <person name="Gomez-Garrido J."/>
            <person name="Gut M."/>
            <person name="Julca I."/>
            <person name="Morata J."/>
            <person name="Puigdomenech P."/>
            <person name="Ribeca P."/>
            <person name="Rubio Cabetas M.J."/>
            <person name="Vlasova A."/>
            <person name="Wirthensohn M."/>
            <person name="Garcia-Mas J."/>
            <person name="Gabaldon T."/>
            <person name="Casacuberta J.M."/>
            <person name="Arus P."/>
        </authorList>
    </citation>
    <scope>NUCLEOTIDE SEQUENCE [LARGE SCALE GENOMIC DNA]</scope>
    <source>
        <strain evidence="2">cv. Texas</strain>
    </source>
</reference>
<gene>
    <name evidence="1" type="ORF">ALMOND_2B016111</name>
</gene>
<feature type="non-terminal residue" evidence="1">
    <location>
        <position position="62"/>
    </location>
</feature>
<dbReference type="OMA" id="CATKYEM"/>